<name>A0AAD8GNA1_9APIA</name>
<reference evidence="1" key="1">
    <citation type="submission" date="2023-02" db="EMBL/GenBank/DDBJ databases">
        <title>Genome of toxic invasive species Heracleum sosnowskyi carries increased number of genes despite the absence of recent whole-genome duplications.</title>
        <authorList>
            <person name="Schelkunov M."/>
            <person name="Shtratnikova V."/>
            <person name="Makarenko M."/>
            <person name="Klepikova A."/>
            <person name="Omelchenko D."/>
            <person name="Novikova G."/>
            <person name="Obukhova E."/>
            <person name="Bogdanov V."/>
            <person name="Penin A."/>
            <person name="Logacheva M."/>
        </authorList>
    </citation>
    <scope>NUCLEOTIDE SEQUENCE</scope>
    <source>
        <strain evidence="1">Hsosn_3</strain>
        <tissue evidence="1">Leaf</tissue>
    </source>
</reference>
<sequence length="137" mass="15820">MSAQCTAMAAKYLLGEKLTQVLEAERDSARDFQPLPFHYVEFARLLFDHSHASSVLVLGIFIVAYKLDIPEMIQDAERRPDARSQAADRGPRVSSLFRFINTKTSNHKELDYEEFPHPLSSTFMVIRMIYNVLFHKQ</sequence>
<dbReference type="InterPro" id="IPR036224">
    <property type="entry name" value="GINS_bundle-like_dom_sf"/>
</dbReference>
<organism evidence="1 2">
    <name type="scientific">Heracleum sosnowskyi</name>
    <dbReference type="NCBI Taxonomy" id="360622"/>
    <lineage>
        <taxon>Eukaryota</taxon>
        <taxon>Viridiplantae</taxon>
        <taxon>Streptophyta</taxon>
        <taxon>Embryophyta</taxon>
        <taxon>Tracheophyta</taxon>
        <taxon>Spermatophyta</taxon>
        <taxon>Magnoliopsida</taxon>
        <taxon>eudicotyledons</taxon>
        <taxon>Gunneridae</taxon>
        <taxon>Pentapetalae</taxon>
        <taxon>asterids</taxon>
        <taxon>campanulids</taxon>
        <taxon>Apiales</taxon>
        <taxon>Apiaceae</taxon>
        <taxon>Apioideae</taxon>
        <taxon>apioid superclade</taxon>
        <taxon>Tordylieae</taxon>
        <taxon>Tordyliinae</taxon>
        <taxon>Heracleum</taxon>
    </lineage>
</organism>
<evidence type="ECO:0000313" key="2">
    <source>
        <dbReference type="Proteomes" id="UP001237642"/>
    </source>
</evidence>
<dbReference type="Gene3D" id="1.20.58.1020">
    <property type="match status" value="1"/>
</dbReference>
<reference evidence="1" key="2">
    <citation type="submission" date="2023-05" db="EMBL/GenBank/DDBJ databases">
        <authorList>
            <person name="Schelkunov M.I."/>
        </authorList>
    </citation>
    <scope>NUCLEOTIDE SEQUENCE</scope>
    <source>
        <strain evidence="1">Hsosn_3</strain>
        <tissue evidence="1">Leaf</tissue>
    </source>
</reference>
<dbReference type="Proteomes" id="UP001237642">
    <property type="component" value="Unassembled WGS sequence"/>
</dbReference>
<keyword evidence="2" id="KW-1185">Reference proteome</keyword>
<protein>
    <submittedName>
        <fullName evidence="1">Uncharacterized protein</fullName>
    </submittedName>
</protein>
<evidence type="ECO:0000313" key="1">
    <source>
        <dbReference type="EMBL" id="KAK1351950.1"/>
    </source>
</evidence>
<comment type="caution">
    <text evidence="1">The sequence shown here is derived from an EMBL/GenBank/DDBJ whole genome shotgun (WGS) entry which is preliminary data.</text>
</comment>
<dbReference type="AlphaFoldDB" id="A0AAD8GNA1"/>
<gene>
    <name evidence="1" type="ORF">POM88_053831</name>
</gene>
<accession>A0AAD8GNA1</accession>
<proteinExistence type="predicted"/>
<dbReference type="EMBL" id="JAUIZM010000021">
    <property type="protein sequence ID" value="KAK1351950.1"/>
    <property type="molecule type" value="Genomic_DNA"/>
</dbReference>
<dbReference type="SUPFAM" id="SSF158573">
    <property type="entry name" value="GINS helical bundle-like"/>
    <property type="match status" value="1"/>
</dbReference>